<sequence length="96" mass="10903">MTTCCWRQRRWLARRCAGIERAGSRSSCDVRPVRTTKRACIRVAGQYQFRAGASYRPVSLTEYVTACYAVYAAIPAEQLTPFPEFRAQVDHIATLL</sequence>
<evidence type="ECO:0000313" key="1">
    <source>
        <dbReference type="EMBL" id="KHL24572.1"/>
    </source>
</evidence>
<reference evidence="1 2" key="1">
    <citation type="submission" date="2014-11" db="EMBL/GenBank/DDBJ databases">
        <title>Draft genome sequence of Kirrobacter mercurialis.</title>
        <authorList>
            <person name="Coil D.A."/>
            <person name="Eisen J.A."/>
        </authorList>
    </citation>
    <scope>NUCLEOTIDE SEQUENCE [LARGE SCALE GENOMIC DNA]</scope>
    <source>
        <strain evidence="1 2">Coronado</strain>
    </source>
</reference>
<accession>A0A0B2BX45</accession>
<protein>
    <submittedName>
        <fullName evidence="1">Uncharacterized protein</fullName>
    </submittedName>
</protein>
<name>A0A0B2BX45_9SPHN</name>
<dbReference type="AlphaFoldDB" id="A0A0B2BX45"/>
<gene>
    <name evidence="1" type="ORF">PK98_11335</name>
</gene>
<organism evidence="1 2">
    <name type="scientific">Croceibacterium mercuriale</name>
    <dbReference type="NCBI Taxonomy" id="1572751"/>
    <lineage>
        <taxon>Bacteria</taxon>
        <taxon>Pseudomonadati</taxon>
        <taxon>Pseudomonadota</taxon>
        <taxon>Alphaproteobacteria</taxon>
        <taxon>Sphingomonadales</taxon>
        <taxon>Erythrobacteraceae</taxon>
        <taxon>Croceibacterium</taxon>
    </lineage>
</organism>
<comment type="caution">
    <text evidence="1">The sequence shown here is derived from an EMBL/GenBank/DDBJ whole genome shotgun (WGS) entry which is preliminary data.</text>
</comment>
<keyword evidence="2" id="KW-1185">Reference proteome</keyword>
<dbReference type="Proteomes" id="UP000030988">
    <property type="component" value="Unassembled WGS sequence"/>
</dbReference>
<dbReference type="EMBL" id="JTDN01000002">
    <property type="protein sequence ID" value="KHL24572.1"/>
    <property type="molecule type" value="Genomic_DNA"/>
</dbReference>
<evidence type="ECO:0000313" key="2">
    <source>
        <dbReference type="Proteomes" id="UP000030988"/>
    </source>
</evidence>
<proteinExistence type="predicted"/>